<dbReference type="eggNOG" id="COG2885">
    <property type="taxonomic scope" value="Bacteria"/>
</dbReference>
<dbReference type="Gene3D" id="3.30.1330.60">
    <property type="entry name" value="OmpA-like domain"/>
    <property type="match status" value="1"/>
</dbReference>
<feature type="domain" description="OmpA-like" evidence="3">
    <location>
        <begin position="171"/>
        <end position="288"/>
    </location>
</feature>
<evidence type="ECO:0000259" key="3">
    <source>
        <dbReference type="PROSITE" id="PS51123"/>
    </source>
</evidence>
<dbReference type="CDD" id="cd07185">
    <property type="entry name" value="OmpA_C-like"/>
    <property type="match status" value="1"/>
</dbReference>
<organism evidence="4 5">
    <name type="scientific">Shewanella sediminis (strain HAW-EB3)</name>
    <dbReference type="NCBI Taxonomy" id="425104"/>
    <lineage>
        <taxon>Bacteria</taxon>
        <taxon>Pseudomonadati</taxon>
        <taxon>Pseudomonadota</taxon>
        <taxon>Gammaproteobacteria</taxon>
        <taxon>Alteromonadales</taxon>
        <taxon>Shewanellaceae</taxon>
        <taxon>Shewanella</taxon>
    </lineage>
</organism>
<name>A8FPC0_SHESH</name>
<dbReference type="InterPro" id="IPR006665">
    <property type="entry name" value="OmpA-like"/>
</dbReference>
<sequence length="304" mass="33756" precursor="true">MKISAHIKLYSLSFFLLISNIATASSTRYQTPLEQAKWDFTGNRFICQIEHKVNGFGEFKLIARPGTSLSLQLDADWLSFEQTTSQAKVVSPSWSQTDSLSSGATHLKWHGRTAISDDTTSKFLEALEQGLAWQVLILARDGISYKVETSPINTQAIANKFKLCRQELLPKPFSYVRRVDIQFESGTSKLTAAHEVDLEAIAQYVQADATVKEILVDAHADASGEHLANLVLSKERADEVASRLFELGIQKQKIQVRHHGARSPIVSNNSPEGREINRRVTIRLIKSHTKTANSNPTGVNNASL</sequence>
<feature type="chain" id="PRO_5002722112" description="OmpA-like domain-containing protein" evidence="2">
    <location>
        <begin position="25"/>
        <end position="304"/>
    </location>
</feature>
<dbReference type="AlphaFoldDB" id="A8FPC0"/>
<dbReference type="PANTHER" id="PTHR30329:SF21">
    <property type="entry name" value="LIPOPROTEIN YIAD-RELATED"/>
    <property type="match status" value="1"/>
</dbReference>
<evidence type="ECO:0000313" key="4">
    <source>
        <dbReference type="EMBL" id="ABV34693.1"/>
    </source>
</evidence>
<evidence type="ECO:0000313" key="5">
    <source>
        <dbReference type="Proteomes" id="UP000002015"/>
    </source>
</evidence>
<dbReference type="OrthoDB" id="6905929at2"/>
<feature type="signal peptide" evidence="2">
    <location>
        <begin position="1"/>
        <end position="24"/>
    </location>
</feature>
<protein>
    <recommendedName>
        <fullName evidence="3">OmpA-like domain-containing protein</fullName>
    </recommendedName>
</protein>
<dbReference type="Pfam" id="PF00691">
    <property type="entry name" value="OmpA"/>
    <property type="match status" value="1"/>
</dbReference>
<dbReference type="STRING" id="425104.Ssed_0080"/>
<dbReference type="PRINTS" id="PR01023">
    <property type="entry name" value="NAFLGMOTY"/>
</dbReference>
<keyword evidence="5" id="KW-1185">Reference proteome</keyword>
<dbReference type="HOGENOM" id="CLU_069369_0_0_6"/>
<keyword evidence="1" id="KW-0472">Membrane</keyword>
<accession>A8FPC0</accession>
<dbReference type="InterPro" id="IPR050330">
    <property type="entry name" value="Bact_OuterMem_StrucFunc"/>
</dbReference>
<dbReference type="SUPFAM" id="SSF103088">
    <property type="entry name" value="OmpA-like"/>
    <property type="match status" value="1"/>
</dbReference>
<proteinExistence type="predicted"/>
<dbReference type="KEGG" id="sse:Ssed_0080"/>
<dbReference type="InterPro" id="IPR036737">
    <property type="entry name" value="OmpA-like_sf"/>
</dbReference>
<dbReference type="PROSITE" id="PS51123">
    <property type="entry name" value="OMPA_2"/>
    <property type="match status" value="1"/>
</dbReference>
<gene>
    <name evidence="4" type="ordered locus">Ssed_0080</name>
</gene>
<keyword evidence="2" id="KW-0732">Signal</keyword>
<dbReference type="RefSeq" id="WP_012004219.1">
    <property type="nucleotide sequence ID" value="NC_009831.1"/>
</dbReference>
<dbReference type="EMBL" id="CP000821">
    <property type="protein sequence ID" value="ABV34693.1"/>
    <property type="molecule type" value="Genomic_DNA"/>
</dbReference>
<dbReference type="InterPro" id="IPR041544">
    <property type="entry name" value="MotY_N"/>
</dbReference>
<evidence type="ECO:0000256" key="2">
    <source>
        <dbReference type="SAM" id="SignalP"/>
    </source>
</evidence>
<dbReference type="Gene3D" id="2.60.40.2540">
    <property type="match status" value="1"/>
</dbReference>
<dbReference type="Proteomes" id="UP000002015">
    <property type="component" value="Chromosome"/>
</dbReference>
<dbReference type="GO" id="GO:0016020">
    <property type="term" value="C:membrane"/>
    <property type="evidence" value="ECO:0007669"/>
    <property type="project" value="UniProtKB-UniRule"/>
</dbReference>
<evidence type="ECO:0000256" key="1">
    <source>
        <dbReference type="PROSITE-ProRule" id="PRU00473"/>
    </source>
</evidence>
<dbReference type="PANTHER" id="PTHR30329">
    <property type="entry name" value="STATOR ELEMENT OF FLAGELLAR MOTOR COMPLEX"/>
    <property type="match status" value="1"/>
</dbReference>
<dbReference type="Pfam" id="PF18393">
    <property type="entry name" value="MotY_N"/>
    <property type="match status" value="1"/>
</dbReference>
<reference evidence="4 5" key="1">
    <citation type="submission" date="2007-08" db="EMBL/GenBank/DDBJ databases">
        <title>Complete sequence of Shewanella sediminis HAW-EB3.</title>
        <authorList>
            <consortium name="US DOE Joint Genome Institute"/>
            <person name="Copeland A."/>
            <person name="Lucas S."/>
            <person name="Lapidus A."/>
            <person name="Barry K."/>
            <person name="Glavina del Rio T."/>
            <person name="Dalin E."/>
            <person name="Tice H."/>
            <person name="Pitluck S."/>
            <person name="Chertkov O."/>
            <person name="Brettin T."/>
            <person name="Bruce D."/>
            <person name="Detter J.C."/>
            <person name="Han C."/>
            <person name="Schmutz J."/>
            <person name="Larimer F."/>
            <person name="Land M."/>
            <person name="Hauser L."/>
            <person name="Kyrpides N."/>
            <person name="Kim E."/>
            <person name="Zhao J.-S."/>
            <person name="Richardson P."/>
        </authorList>
    </citation>
    <scope>NUCLEOTIDE SEQUENCE [LARGE SCALE GENOMIC DNA]</scope>
    <source>
        <strain evidence="4 5">HAW-EB3</strain>
    </source>
</reference>